<feature type="domain" description="Chalcone/stilbene synthase N-terminal" evidence="4">
    <location>
        <begin position="68"/>
        <end position="199"/>
    </location>
</feature>
<dbReference type="SUPFAM" id="SSF53901">
    <property type="entry name" value="Thiolase-like"/>
    <property type="match status" value="2"/>
</dbReference>
<dbReference type="Gene3D" id="3.40.47.10">
    <property type="match status" value="2"/>
</dbReference>
<keyword evidence="3" id="KW-0012">Acyltransferase</keyword>
<evidence type="ECO:0000256" key="1">
    <source>
        <dbReference type="ARBA" id="ARBA00005531"/>
    </source>
</evidence>
<organism evidence="6 7">
    <name type="scientific">Pseudovibrio ascidiaceicola</name>
    <dbReference type="NCBI Taxonomy" id="285279"/>
    <lineage>
        <taxon>Bacteria</taxon>
        <taxon>Pseudomonadati</taxon>
        <taxon>Pseudomonadota</taxon>
        <taxon>Alphaproteobacteria</taxon>
        <taxon>Hyphomicrobiales</taxon>
        <taxon>Stappiaceae</taxon>
        <taxon>Pseudovibrio</taxon>
    </lineage>
</organism>
<dbReference type="InterPro" id="IPR001099">
    <property type="entry name" value="Chalcone/stilbene_synt_N"/>
</dbReference>
<evidence type="ECO:0000256" key="2">
    <source>
        <dbReference type="ARBA" id="ARBA00022679"/>
    </source>
</evidence>
<dbReference type="InterPro" id="IPR011141">
    <property type="entry name" value="Polyketide_synthase_type-III"/>
</dbReference>
<dbReference type="InterPro" id="IPR016039">
    <property type="entry name" value="Thiolase-like"/>
</dbReference>
<dbReference type="RefSeq" id="WP_093519752.1">
    <property type="nucleotide sequence ID" value="NZ_FOSK01000005.1"/>
</dbReference>
<dbReference type="PIRSF" id="PIRSF000451">
    <property type="entry name" value="PKS_III"/>
    <property type="match status" value="1"/>
</dbReference>
<dbReference type="Pfam" id="PF00195">
    <property type="entry name" value="Chal_sti_synt_N"/>
    <property type="match status" value="1"/>
</dbReference>
<protein>
    <submittedName>
        <fullName evidence="6">Alkylresorcinol/alkylpyrone synthase</fullName>
    </submittedName>
</protein>
<dbReference type="EMBL" id="FOSK01000005">
    <property type="protein sequence ID" value="SFK47840.1"/>
    <property type="molecule type" value="Genomic_DNA"/>
</dbReference>
<evidence type="ECO:0000259" key="4">
    <source>
        <dbReference type="Pfam" id="PF00195"/>
    </source>
</evidence>
<evidence type="ECO:0000259" key="5">
    <source>
        <dbReference type="Pfam" id="PF02797"/>
    </source>
</evidence>
<comment type="similarity">
    <text evidence="1">Belongs to the thiolase-like superfamily. Chalcone/stilbene synthases family.</text>
</comment>
<evidence type="ECO:0000313" key="7">
    <source>
        <dbReference type="Proteomes" id="UP000199598"/>
    </source>
</evidence>
<dbReference type="Proteomes" id="UP000199598">
    <property type="component" value="Unassembled WGS sequence"/>
</dbReference>
<keyword evidence="7" id="KW-1185">Reference proteome</keyword>
<accession>A0A1I3ZVA5</accession>
<sequence>MPVYLTGLATAVPPYELPQTLVLDYARRILGPKFAQFERMAGTFLSAGVKRRYSFAPLEWFLEPQDWKTRNETYLRGATDLFVTAARKALIKAGLRADEIDCVVTVSSTGIATPTLEAQAWKQMGFRTDILRVPVFGLGCAGGVSGLSIAQQLAQAKPGSNVLVVALEGCTLSFRSDRLTKADIIATVLFGDGAAAACLSTSRPEGSKPLFELGTGHQEMWPDTLNIMGWNVEEHGLGVVFDRSIPDFATEHFRDVTERGLTALTMDMDCVDRFVCHPGGAKVVQALEGALDLPANTLDVEREILQEYGNMSAPTALFVLEQVLERSPQGNMVLCALGPGFTASFQPVTVVANEARERWETTGIQRPEGVINA</sequence>
<proteinExistence type="inferred from homology"/>
<keyword evidence="2" id="KW-0808">Transferase</keyword>
<feature type="domain" description="Chalcone/stilbene synthase C-terminal" evidence="5">
    <location>
        <begin position="213"/>
        <end position="333"/>
    </location>
</feature>
<comment type="caution">
    <text evidence="6">The sequence shown here is derived from an EMBL/GenBank/DDBJ whole genome shotgun (WGS) entry which is preliminary data.</text>
</comment>
<evidence type="ECO:0000256" key="3">
    <source>
        <dbReference type="ARBA" id="ARBA00023315"/>
    </source>
</evidence>
<gene>
    <name evidence="6" type="ORF">SAMN04488518_105299</name>
</gene>
<dbReference type="InterPro" id="IPR012328">
    <property type="entry name" value="Chalcone/stilbene_synt_C"/>
</dbReference>
<name>A0A1I3ZVA5_9HYPH</name>
<dbReference type="PANTHER" id="PTHR11877">
    <property type="entry name" value="HYDROXYMETHYLGLUTARYL-COA SYNTHASE"/>
    <property type="match status" value="1"/>
</dbReference>
<dbReference type="PANTHER" id="PTHR11877:SF99">
    <property type="entry name" value="1,3,6,8-TETRAHYDROXYNAPHTHALENE SYNTHASE"/>
    <property type="match status" value="1"/>
</dbReference>
<dbReference type="Pfam" id="PF02797">
    <property type="entry name" value="Chal_sti_synt_C"/>
    <property type="match status" value="1"/>
</dbReference>
<dbReference type="CDD" id="cd00831">
    <property type="entry name" value="CHS_like"/>
    <property type="match status" value="1"/>
</dbReference>
<evidence type="ECO:0000313" key="6">
    <source>
        <dbReference type="EMBL" id="SFK47840.1"/>
    </source>
</evidence>
<reference evidence="6 7" key="1">
    <citation type="submission" date="2016-10" db="EMBL/GenBank/DDBJ databases">
        <authorList>
            <person name="Varghese N."/>
            <person name="Submissions S."/>
        </authorList>
    </citation>
    <scope>NUCLEOTIDE SEQUENCE [LARGE SCALE GENOMIC DNA]</scope>
    <source>
        <strain evidence="6 7">DSM 16392</strain>
    </source>
</reference>